<feature type="region of interest" description="Disordered" evidence="1">
    <location>
        <begin position="1"/>
        <end position="20"/>
    </location>
</feature>
<evidence type="ECO:0000313" key="2">
    <source>
        <dbReference type="EMBL" id="NRT55881.1"/>
    </source>
</evidence>
<dbReference type="EMBL" id="JABSNM010000005">
    <property type="protein sequence ID" value="NRT55881.1"/>
    <property type="molecule type" value="Genomic_DNA"/>
</dbReference>
<protein>
    <submittedName>
        <fullName evidence="2">Uncharacterized protein</fullName>
    </submittedName>
</protein>
<comment type="caution">
    <text evidence="2">The sequence shown here is derived from an EMBL/GenBank/DDBJ whole genome shotgun (WGS) entry which is preliminary data.</text>
</comment>
<accession>A0ABX2G285</accession>
<keyword evidence="3" id="KW-1185">Reference proteome</keyword>
<proteinExistence type="predicted"/>
<organism evidence="2 3">
    <name type="scientific">Sphaerotilus uruguayifluvii</name>
    <dbReference type="NCBI Taxonomy" id="2735897"/>
    <lineage>
        <taxon>Bacteria</taxon>
        <taxon>Pseudomonadati</taxon>
        <taxon>Pseudomonadota</taxon>
        <taxon>Betaproteobacteria</taxon>
        <taxon>Burkholderiales</taxon>
        <taxon>Sphaerotilaceae</taxon>
        <taxon>Sphaerotilus</taxon>
    </lineage>
</organism>
<evidence type="ECO:0000256" key="1">
    <source>
        <dbReference type="SAM" id="MobiDB-lite"/>
    </source>
</evidence>
<gene>
    <name evidence="2" type="ORF">HNQ01_001611</name>
</gene>
<evidence type="ECO:0000313" key="3">
    <source>
        <dbReference type="Proteomes" id="UP001516061"/>
    </source>
</evidence>
<name>A0ABX2G285_9BURK</name>
<dbReference type="RefSeq" id="WP_173804848.1">
    <property type="nucleotide sequence ID" value="NZ_JABSNM010000005.1"/>
</dbReference>
<reference evidence="2 3" key="1">
    <citation type="submission" date="2020-05" db="EMBL/GenBank/DDBJ databases">
        <title>Genomic Encyclopedia of Type Strains, Phase IV (KMG-V): Genome sequencing to study the core and pangenomes of soil and plant-associated prokaryotes.</title>
        <authorList>
            <person name="Whitman W."/>
        </authorList>
    </citation>
    <scope>NUCLEOTIDE SEQUENCE [LARGE SCALE GENOMIC DNA]</scope>
    <source>
        <strain evidence="2 3">C29</strain>
    </source>
</reference>
<feature type="region of interest" description="Disordered" evidence="1">
    <location>
        <begin position="82"/>
        <end position="113"/>
    </location>
</feature>
<dbReference type="Proteomes" id="UP001516061">
    <property type="component" value="Unassembled WGS sequence"/>
</dbReference>
<sequence>MPTDTPIATATGGAPEQPVPMEPSLSIRQLTELLVHHLDLHDGLYDLMTHFSIGTGPVGPSLNELSPGLMVGLTGVGLIKVPTAGPNSVDAAQINPSRPPAPVPPKTRRKPTT</sequence>